<dbReference type="EMBL" id="NGAF01000084">
    <property type="protein sequence ID" value="OXR39696.1"/>
    <property type="molecule type" value="Genomic_DNA"/>
</dbReference>
<dbReference type="SUPFAM" id="SSF53474">
    <property type="entry name" value="alpha/beta-Hydrolases"/>
    <property type="match status" value="1"/>
</dbReference>
<dbReference type="AlphaFoldDB" id="A0A231GSU7"/>
<dbReference type="EC" id="3.5.1.29" evidence="2"/>
<dbReference type="PANTHER" id="PTHR43433:SF1">
    <property type="entry name" value="BLL5160 PROTEIN"/>
    <property type="match status" value="1"/>
</dbReference>
<dbReference type="Gene3D" id="3.40.50.1820">
    <property type="entry name" value="alpha/beta hydrolase"/>
    <property type="match status" value="1"/>
</dbReference>
<dbReference type="Proteomes" id="UP000215506">
    <property type="component" value="Unassembled WGS sequence"/>
</dbReference>
<reference evidence="2 3" key="1">
    <citation type="submission" date="2017-07" db="EMBL/GenBank/DDBJ databases">
        <title>First draft Genome Sequence of Nocardia cerradoensis isolated from human infection.</title>
        <authorList>
            <person name="Carrasco G."/>
        </authorList>
    </citation>
    <scope>NUCLEOTIDE SEQUENCE [LARGE SCALE GENOMIC DNA]</scope>
    <source>
        <strain evidence="2 3">CNM20130759</strain>
    </source>
</reference>
<dbReference type="InterPro" id="IPR000073">
    <property type="entry name" value="AB_hydrolase_1"/>
</dbReference>
<dbReference type="GO" id="GO:0047411">
    <property type="term" value="F:2-(acetamidomethylene)succinate hydrolase activity"/>
    <property type="evidence" value="ECO:0007669"/>
    <property type="project" value="UniProtKB-EC"/>
</dbReference>
<name>A0A231GSU7_9NOCA</name>
<keyword evidence="3" id="KW-1185">Reference proteome</keyword>
<protein>
    <submittedName>
        <fullName evidence="2">2-(Acetamidomethylene)succinate hydrolase</fullName>
        <ecNumber evidence="2">3.5.1.29</ecNumber>
    </submittedName>
</protein>
<accession>A0A231GSU7</accession>
<dbReference type="Pfam" id="PF12697">
    <property type="entry name" value="Abhydrolase_6"/>
    <property type="match status" value="1"/>
</dbReference>
<sequence>MGLTDTSTLTMTTGDGLTLTGDRCGPAFAAATVVYVHGLLCDGSWWKPLTEQVHRRLDGQIAQIVWDQRGHGRSGRPHRSVGTTLEHLADDLDTVLTQATGSVVLVTHSAGSMVAAAYAQRYPARAAALSGLVLFNATGEFPEFPSLPTYFTTAAARIKMLRCGMLDHVAAAAASMAERRFRRTARRLGSKAPLATGARPGDPRVLTDLIHAYRHFYLDPDTSAGLRSVPSFVITGDRDRVVPAAQSTRFAEKIWADQQVVPDAGHSLPRSDPDIAAEVIVAALDVAYRADVDQFMLDQDSELAADTDGAP</sequence>
<proteinExistence type="predicted"/>
<feature type="domain" description="AB hydrolase-1" evidence="1">
    <location>
        <begin position="33"/>
        <end position="277"/>
    </location>
</feature>
<dbReference type="RefSeq" id="WP_094028466.1">
    <property type="nucleotide sequence ID" value="NZ_NGAF01000084.1"/>
</dbReference>
<dbReference type="InterPro" id="IPR050471">
    <property type="entry name" value="AB_hydrolase"/>
</dbReference>
<evidence type="ECO:0000313" key="3">
    <source>
        <dbReference type="Proteomes" id="UP000215506"/>
    </source>
</evidence>
<gene>
    <name evidence="2" type="ORF">B7C42_08230</name>
</gene>
<keyword evidence="2" id="KW-0378">Hydrolase</keyword>
<organism evidence="2 3">
    <name type="scientific">Nocardia cerradoensis</name>
    <dbReference type="NCBI Taxonomy" id="85688"/>
    <lineage>
        <taxon>Bacteria</taxon>
        <taxon>Bacillati</taxon>
        <taxon>Actinomycetota</taxon>
        <taxon>Actinomycetes</taxon>
        <taxon>Mycobacteriales</taxon>
        <taxon>Nocardiaceae</taxon>
        <taxon>Nocardia</taxon>
    </lineage>
</organism>
<evidence type="ECO:0000313" key="2">
    <source>
        <dbReference type="EMBL" id="OXR39696.1"/>
    </source>
</evidence>
<dbReference type="PANTHER" id="PTHR43433">
    <property type="entry name" value="HYDROLASE, ALPHA/BETA FOLD FAMILY PROTEIN"/>
    <property type="match status" value="1"/>
</dbReference>
<comment type="caution">
    <text evidence="2">The sequence shown here is derived from an EMBL/GenBank/DDBJ whole genome shotgun (WGS) entry which is preliminary data.</text>
</comment>
<dbReference type="InterPro" id="IPR029058">
    <property type="entry name" value="AB_hydrolase_fold"/>
</dbReference>
<evidence type="ECO:0000259" key="1">
    <source>
        <dbReference type="Pfam" id="PF12697"/>
    </source>
</evidence>